<evidence type="ECO:0000313" key="5">
    <source>
        <dbReference type="EMBL" id="MEE2025235.1"/>
    </source>
</evidence>
<protein>
    <submittedName>
        <fullName evidence="5">HSP90 family protein</fullName>
    </submittedName>
</protein>
<dbReference type="Proteomes" id="UP001339167">
    <property type="component" value="Unassembled WGS sequence"/>
</dbReference>
<dbReference type="EMBL" id="JAUGZK010000010">
    <property type="protein sequence ID" value="MEE2025235.1"/>
    <property type="molecule type" value="Genomic_DNA"/>
</dbReference>
<comment type="similarity">
    <text evidence="1">Belongs to the heat shock protein 90 family.</text>
</comment>
<evidence type="ECO:0000256" key="3">
    <source>
        <dbReference type="ARBA" id="ARBA00022840"/>
    </source>
</evidence>
<sequence length="618" mass="69704">MTMDSSSSEVEQRFLVNLAGIIDILSKHLYSGPQVFIRELLQNSTDAISARKNHSKEGEAPGSIRVTLLPKRSEQQPSQLIIEDNGCGLTEDEIHQFLAVIGQSSKKEFLENPTHDYIGQFGIGLLACFMVSDSICLQTRSVKQADRVLQWTGRPDGTYQVIAIEQSMAIGTRVILTAKPEGEEYFTDNALQRWMLYYASYLPYSITLDTASETGFRINPQPAPWLWSDYSGKAFLDKAIVIGEKYFRGPFFDTIPLKTRAGKVQGLGYITACTSSEHQQQHLIHLKGMRLTKSSQNLLPDWAFFVRTIVNADDLRPTASRESLYEDANLLAAKEELAEQLIGYLVSMAENEPEKFQHFVSCHQMALKSLVLENHYFCLKIAPHLTFETNLGTMTLACYLEKYPKIRFVDHVDSFRQFAQISTAKQECLINAGYSYCREILTLYAHLSQTDIEALDPQSLVSQLNETELDPLLLARFINKAKLLMHDVCPNISVKRFLPAQVPALYISCEKKFFIRAATKNKEQSDDLWSEIIDSVIEPLESYAFSELCLNANHSLVMSLIQCDDAMQLAKCLKIIYVQSLLMGHFPLSAHEMEILNEGLVAMMANSLNVVSSSQTQH</sequence>
<dbReference type="SUPFAM" id="SSF54211">
    <property type="entry name" value="Ribosomal protein S5 domain 2-like"/>
    <property type="match status" value="1"/>
</dbReference>
<dbReference type="PIRSF" id="PIRSF002583">
    <property type="entry name" value="Hsp90"/>
    <property type="match status" value="1"/>
</dbReference>
<dbReference type="NCBIfam" id="NF010683">
    <property type="entry name" value="PRK14083.1"/>
    <property type="match status" value="1"/>
</dbReference>
<keyword evidence="4" id="KW-0143">Chaperone</keyword>
<keyword evidence="6" id="KW-1185">Reference proteome</keyword>
<dbReference type="Gene3D" id="3.30.230.80">
    <property type="match status" value="1"/>
</dbReference>
<dbReference type="PRINTS" id="PR00775">
    <property type="entry name" value="HEATSHOCK90"/>
</dbReference>
<dbReference type="SUPFAM" id="SSF55874">
    <property type="entry name" value="ATPase domain of HSP90 chaperone/DNA topoisomerase II/histidine kinase"/>
    <property type="match status" value="1"/>
</dbReference>
<organism evidence="5 6">
    <name type="scientific">Alkalimonas mucilaginosa</name>
    <dbReference type="NCBI Taxonomy" id="3057676"/>
    <lineage>
        <taxon>Bacteria</taxon>
        <taxon>Pseudomonadati</taxon>
        <taxon>Pseudomonadota</taxon>
        <taxon>Gammaproteobacteria</taxon>
        <taxon>Alkalimonas</taxon>
    </lineage>
</organism>
<dbReference type="InterPro" id="IPR001404">
    <property type="entry name" value="Hsp90_fam"/>
</dbReference>
<gene>
    <name evidence="5" type="ORF">QWF21_13360</name>
</gene>
<dbReference type="Pfam" id="PF00183">
    <property type="entry name" value="HSP90"/>
    <property type="match status" value="1"/>
</dbReference>
<dbReference type="Pfam" id="PF13589">
    <property type="entry name" value="HATPase_c_3"/>
    <property type="match status" value="1"/>
</dbReference>
<evidence type="ECO:0000256" key="1">
    <source>
        <dbReference type="ARBA" id="ARBA00008239"/>
    </source>
</evidence>
<dbReference type="InterPro" id="IPR020575">
    <property type="entry name" value="Hsp90_N"/>
</dbReference>
<comment type="caution">
    <text evidence="5">The sequence shown here is derived from an EMBL/GenBank/DDBJ whole genome shotgun (WGS) entry which is preliminary data.</text>
</comment>
<dbReference type="RefSeq" id="WP_330088549.1">
    <property type="nucleotide sequence ID" value="NZ_JAUGZK010000010.1"/>
</dbReference>
<proteinExistence type="inferred from homology"/>
<evidence type="ECO:0000313" key="6">
    <source>
        <dbReference type="Proteomes" id="UP001339167"/>
    </source>
</evidence>
<name>A0ABU7JIC7_9GAMM</name>
<reference evidence="5 6" key="1">
    <citation type="submission" date="2023-06" db="EMBL/GenBank/DDBJ databases">
        <title>Alkalimonas sp., MEB004 an alkaliphilic bacterium isolated from Lonar Lake, India.</title>
        <authorList>
            <person name="Joshi A."/>
            <person name="Thite S."/>
        </authorList>
    </citation>
    <scope>NUCLEOTIDE SEQUENCE [LARGE SCALE GENOMIC DNA]</scope>
    <source>
        <strain evidence="5 6">MEB004</strain>
    </source>
</reference>
<evidence type="ECO:0000256" key="4">
    <source>
        <dbReference type="ARBA" id="ARBA00023186"/>
    </source>
</evidence>
<keyword evidence="3" id="KW-0067">ATP-binding</keyword>
<dbReference type="InterPro" id="IPR020568">
    <property type="entry name" value="Ribosomal_Su5_D2-typ_SF"/>
</dbReference>
<keyword evidence="2" id="KW-0547">Nucleotide-binding</keyword>
<accession>A0ABU7JIC7</accession>
<dbReference type="Gene3D" id="3.30.565.10">
    <property type="entry name" value="Histidine kinase-like ATPase, C-terminal domain"/>
    <property type="match status" value="1"/>
</dbReference>
<evidence type="ECO:0000256" key="2">
    <source>
        <dbReference type="ARBA" id="ARBA00022741"/>
    </source>
</evidence>
<dbReference type="InterPro" id="IPR036890">
    <property type="entry name" value="HATPase_C_sf"/>
</dbReference>
<dbReference type="PANTHER" id="PTHR11528">
    <property type="entry name" value="HEAT SHOCK PROTEIN 90 FAMILY MEMBER"/>
    <property type="match status" value="1"/>
</dbReference>